<proteinExistence type="predicted"/>
<dbReference type="InParanoid" id="M3Y6N5"/>
<evidence type="ECO:0000256" key="1">
    <source>
        <dbReference type="SAM" id="MobiDB-lite"/>
    </source>
</evidence>
<accession>M3Y6N5</accession>
<organism evidence="2">
    <name type="scientific">Mustela putorius furo</name>
    <name type="common">European domestic ferret</name>
    <name type="synonym">Mustela furo</name>
    <dbReference type="NCBI Taxonomy" id="9669"/>
    <lineage>
        <taxon>Eukaryota</taxon>
        <taxon>Metazoa</taxon>
        <taxon>Chordata</taxon>
        <taxon>Craniata</taxon>
        <taxon>Vertebrata</taxon>
        <taxon>Euteleostomi</taxon>
        <taxon>Mammalia</taxon>
        <taxon>Eutheria</taxon>
        <taxon>Laurasiatheria</taxon>
        <taxon>Carnivora</taxon>
        <taxon>Caniformia</taxon>
        <taxon>Musteloidea</taxon>
        <taxon>Mustelidae</taxon>
        <taxon>Mustelinae</taxon>
        <taxon>Mustela</taxon>
    </lineage>
</organism>
<dbReference type="AlphaFoldDB" id="M3Y6N5"/>
<reference evidence="2" key="1">
    <citation type="submission" date="2024-06" db="UniProtKB">
        <authorList>
            <consortium name="Ensembl"/>
        </authorList>
    </citation>
    <scope>IDENTIFICATION</scope>
</reference>
<sequence length="145" mass="15670">MLPLPVQLCWMALPQWLPQHPQRHCWAPEPPTSAPMMCSSYPALLCPMLQWTGPPGHPSISLVTTLANSDSSDAQIHATPAPSLFLRHHHPPRCPGHTLERPPPRIPSAPALGGTAVHPPDTACPISHPHVPGRPRPPPARSCCL</sequence>
<dbReference type="Ensembl" id="ENSMPUT00000007102.1">
    <property type="protein sequence ID" value="ENSMPUP00000006986.1"/>
    <property type="gene ID" value="ENSMPUG00000007043.1"/>
</dbReference>
<dbReference type="EMBL" id="AEYP01015864">
    <property type="status" value="NOT_ANNOTATED_CDS"/>
    <property type="molecule type" value="Genomic_DNA"/>
</dbReference>
<protein>
    <submittedName>
        <fullName evidence="2">Uncharacterized protein</fullName>
    </submittedName>
</protein>
<feature type="compositionally biased region" description="Pro residues" evidence="1">
    <location>
        <begin position="132"/>
        <end position="145"/>
    </location>
</feature>
<evidence type="ECO:0000313" key="2">
    <source>
        <dbReference type="Ensembl" id="ENSMPUP00000006986.1"/>
    </source>
</evidence>
<name>M3Y6N5_MUSPF</name>
<feature type="region of interest" description="Disordered" evidence="1">
    <location>
        <begin position="125"/>
        <end position="145"/>
    </location>
</feature>
<dbReference type="HOGENOM" id="CLU_1786276_0_0_1"/>